<feature type="signal peptide" evidence="1">
    <location>
        <begin position="1"/>
        <end position="24"/>
    </location>
</feature>
<dbReference type="OrthoDB" id="6019886at2759"/>
<evidence type="ECO:0000256" key="1">
    <source>
        <dbReference type="SAM" id="SignalP"/>
    </source>
</evidence>
<gene>
    <name evidence="2" type="ORF">OS493_036917</name>
</gene>
<dbReference type="Proteomes" id="UP001163046">
    <property type="component" value="Unassembled WGS sequence"/>
</dbReference>
<accession>A0A9W9ZW18</accession>
<dbReference type="AlphaFoldDB" id="A0A9W9ZW18"/>
<comment type="caution">
    <text evidence="2">The sequence shown here is derived from an EMBL/GenBank/DDBJ whole genome shotgun (WGS) entry which is preliminary data.</text>
</comment>
<keyword evidence="3" id="KW-1185">Reference proteome</keyword>
<evidence type="ECO:0000313" key="3">
    <source>
        <dbReference type="Proteomes" id="UP001163046"/>
    </source>
</evidence>
<feature type="chain" id="PRO_5040900501" evidence="1">
    <location>
        <begin position="25"/>
        <end position="109"/>
    </location>
</feature>
<reference evidence="2" key="1">
    <citation type="submission" date="2023-01" db="EMBL/GenBank/DDBJ databases">
        <title>Genome assembly of the deep-sea coral Lophelia pertusa.</title>
        <authorList>
            <person name="Herrera S."/>
            <person name="Cordes E."/>
        </authorList>
    </citation>
    <scope>NUCLEOTIDE SEQUENCE</scope>
    <source>
        <strain evidence="2">USNM1676648</strain>
        <tissue evidence="2">Polyp</tissue>
    </source>
</reference>
<dbReference type="EMBL" id="MU825461">
    <property type="protein sequence ID" value="KAJ7388550.1"/>
    <property type="molecule type" value="Genomic_DNA"/>
</dbReference>
<evidence type="ECO:0000313" key="2">
    <source>
        <dbReference type="EMBL" id="KAJ7388550.1"/>
    </source>
</evidence>
<name>A0A9W9ZW18_9CNID</name>
<keyword evidence="1" id="KW-0732">Signal</keyword>
<organism evidence="2 3">
    <name type="scientific">Desmophyllum pertusum</name>
    <dbReference type="NCBI Taxonomy" id="174260"/>
    <lineage>
        <taxon>Eukaryota</taxon>
        <taxon>Metazoa</taxon>
        <taxon>Cnidaria</taxon>
        <taxon>Anthozoa</taxon>
        <taxon>Hexacorallia</taxon>
        <taxon>Scleractinia</taxon>
        <taxon>Caryophylliina</taxon>
        <taxon>Caryophylliidae</taxon>
        <taxon>Desmophyllum</taxon>
    </lineage>
</organism>
<sequence length="109" mass="12029">MKLIPVAAIVFVVLLITIPEESEAIPVAWFVAVATKLGVQLLKRAYYARCNTRYVPPGIICPSVVFGMGWSRQQAQAAARTYASTFGDSGCGRYVGHCQIYQYGRRRGK</sequence>
<proteinExistence type="predicted"/>
<protein>
    <submittedName>
        <fullName evidence="2">Uncharacterized protein</fullName>
    </submittedName>
</protein>